<comment type="catalytic activity">
    <reaction evidence="8 12">
        <text>L-threonyl-[protein] + ATP = O-phospho-L-threonyl-[protein] + ADP + H(+)</text>
        <dbReference type="Rhea" id="RHEA:46608"/>
        <dbReference type="Rhea" id="RHEA-COMP:11060"/>
        <dbReference type="Rhea" id="RHEA-COMP:11605"/>
        <dbReference type="ChEBI" id="CHEBI:15378"/>
        <dbReference type="ChEBI" id="CHEBI:30013"/>
        <dbReference type="ChEBI" id="CHEBI:30616"/>
        <dbReference type="ChEBI" id="CHEBI:61977"/>
        <dbReference type="ChEBI" id="CHEBI:456216"/>
        <dbReference type="EC" id="2.7.11.24"/>
    </reaction>
</comment>
<feature type="region of interest" description="Disordered" evidence="13">
    <location>
        <begin position="453"/>
        <end position="500"/>
    </location>
</feature>
<dbReference type="InterPro" id="IPR008271">
    <property type="entry name" value="Ser/Thr_kinase_AS"/>
</dbReference>
<dbReference type="InterPro" id="IPR011009">
    <property type="entry name" value="Kinase-like_dom_sf"/>
</dbReference>
<dbReference type="FunFam" id="3.30.200.20:FF:000166">
    <property type="entry name" value="Mitogen-activated protein kinase"/>
    <property type="match status" value="1"/>
</dbReference>
<protein>
    <recommendedName>
        <fullName evidence="2 12">Mitogen-activated protein kinase</fullName>
        <ecNumber evidence="2 12">2.7.11.24</ecNumber>
    </recommendedName>
</protein>
<comment type="cofactor">
    <cofactor evidence="12">
        <name>Mg(2+)</name>
        <dbReference type="ChEBI" id="CHEBI:18420"/>
    </cofactor>
</comment>
<dbReference type="PROSITE" id="PS01351">
    <property type="entry name" value="MAPK"/>
    <property type="match status" value="1"/>
</dbReference>
<dbReference type="PROSITE" id="PS00108">
    <property type="entry name" value="PROTEIN_KINASE_ST"/>
    <property type="match status" value="1"/>
</dbReference>
<evidence type="ECO:0000256" key="6">
    <source>
        <dbReference type="ARBA" id="ARBA00022777"/>
    </source>
</evidence>
<accession>A0A7S0VD35</accession>
<dbReference type="PROSITE" id="PS00107">
    <property type="entry name" value="PROTEIN_KINASE_ATP"/>
    <property type="match status" value="1"/>
</dbReference>
<evidence type="ECO:0000256" key="13">
    <source>
        <dbReference type="SAM" id="MobiDB-lite"/>
    </source>
</evidence>
<feature type="binding site" evidence="10">
    <location>
        <position position="43"/>
    </location>
    <ligand>
        <name>ATP</name>
        <dbReference type="ChEBI" id="CHEBI:30616"/>
    </ligand>
</feature>
<evidence type="ECO:0000256" key="11">
    <source>
        <dbReference type="RuleBase" id="RU000304"/>
    </source>
</evidence>
<dbReference type="InterPro" id="IPR050117">
    <property type="entry name" value="MAPK"/>
</dbReference>
<dbReference type="Gene3D" id="3.30.200.20">
    <property type="entry name" value="Phosphorylase Kinase, domain 1"/>
    <property type="match status" value="1"/>
</dbReference>
<dbReference type="AlphaFoldDB" id="A0A7S0VD35"/>
<proteinExistence type="inferred from homology"/>
<evidence type="ECO:0000256" key="10">
    <source>
        <dbReference type="PROSITE-ProRule" id="PRU10141"/>
    </source>
</evidence>
<evidence type="ECO:0000256" key="2">
    <source>
        <dbReference type="ARBA" id="ARBA00012411"/>
    </source>
</evidence>
<keyword evidence="12" id="KW-0460">Magnesium</keyword>
<feature type="region of interest" description="Disordered" evidence="13">
    <location>
        <begin position="362"/>
        <end position="412"/>
    </location>
</feature>
<evidence type="ECO:0000256" key="7">
    <source>
        <dbReference type="ARBA" id="ARBA00022840"/>
    </source>
</evidence>
<evidence type="ECO:0000256" key="3">
    <source>
        <dbReference type="ARBA" id="ARBA00022527"/>
    </source>
</evidence>
<keyword evidence="3 11" id="KW-0723">Serine/threonine-protein kinase</keyword>
<evidence type="ECO:0000256" key="5">
    <source>
        <dbReference type="ARBA" id="ARBA00022741"/>
    </source>
</evidence>
<evidence type="ECO:0000256" key="8">
    <source>
        <dbReference type="ARBA" id="ARBA00047592"/>
    </source>
</evidence>
<feature type="compositionally biased region" description="Low complexity" evidence="13">
    <location>
        <begin position="453"/>
        <end position="467"/>
    </location>
</feature>
<dbReference type="SUPFAM" id="SSF56112">
    <property type="entry name" value="Protein kinase-like (PK-like)"/>
    <property type="match status" value="1"/>
</dbReference>
<evidence type="ECO:0000256" key="4">
    <source>
        <dbReference type="ARBA" id="ARBA00022679"/>
    </source>
</evidence>
<dbReference type="InterPro" id="IPR003527">
    <property type="entry name" value="MAP_kinase_CS"/>
</dbReference>
<evidence type="ECO:0000256" key="9">
    <source>
        <dbReference type="ARBA" id="ARBA00048312"/>
    </source>
</evidence>
<feature type="compositionally biased region" description="Polar residues" evidence="13">
    <location>
        <begin position="473"/>
        <end position="488"/>
    </location>
</feature>
<dbReference type="SMART" id="SM00220">
    <property type="entry name" value="S_TKc"/>
    <property type="match status" value="1"/>
</dbReference>
<dbReference type="EMBL" id="HBFM01025862">
    <property type="protein sequence ID" value="CAD8783604.1"/>
    <property type="molecule type" value="Transcribed_RNA"/>
</dbReference>
<comment type="similarity">
    <text evidence="12">Belongs to the protein kinase superfamily. Ser/Thr protein kinase family. MAP kinase subfamily.</text>
</comment>
<dbReference type="PROSITE" id="PS50011">
    <property type="entry name" value="PROTEIN_KINASE_DOM"/>
    <property type="match status" value="1"/>
</dbReference>
<dbReference type="EC" id="2.7.11.24" evidence="2 12"/>
<name>A0A7S0VD35_9CHLO</name>
<sequence>MAEEEIDKHILKKYDIQQKLGKGAYGVVWKAIDKKTKEVVALKKIFDAFQNATDAQRTFREVMFLQDLNSHENIIRLLNVLKAENDRDLYLVFEYMETDLHAVIRANILEEVHKQYIMYQLFKSLKYMHSGELLHRDIKPSNLLLNSDCQVKLADFGLARSVSQLNASDGQNPILTDYVATRWYRAPEILLGSTKYTFGVDMWSSGCILGELLAGKPIFPGSSTMNQLDRIVEFTGRPSREDVEAVDSPFAASLMESCAVTHPRKLQDVFPNASPEAADLLKRLLVFNPSRRLTAEQALRHPYVAQFHNSAEEPVCGRTLVLPISDNTKYTVTEYRERLYGEILKKKKDMMRLLKEKEAMMAAARGASATPVGGRSNNSQSSHSHSGHSNYGSTDGYYQGSRSSSNGGYGTSGASVASNGIASNNVYSNMSSASSNYGSGGSNYNYGSGGSNYNSNSSGNSNASVGGRKTSDGVGNSGSSGIQKQHSYGSPFPQAPSKKY</sequence>
<organism evidence="15">
    <name type="scientific">Polytomella parva</name>
    <dbReference type="NCBI Taxonomy" id="51329"/>
    <lineage>
        <taxon>Eukaryota</taxon>
        <taxon>Viridiplantae</taxon>
        <taxon>Chlorophyta</taxon>
        <taxon>core chlorophytes</taxon>
        <taxon>Chlorophyceae</taxon>
        <taxon>CS clade</taxon>
        <taxon>Chlamydomonadales</taxon>
        <taxon>Chlamydomonadaceae</taxon>
        <taxon>Polytomella</taxon>
    </lineage>
</organism>
<reference evidence="15" key="1">
    <citation type="submission" date="2021-01" db="EMBL/GenBank/DDBJ databases">
        <authorList>
            <person name="Corre E."/>
            <person name="Pelletier E."/>
            <person name="Niang G."/>
            <person name="Scheremetjew M."/>
            <person name="Finn R."/>
            <person name="Kale V."/>
            <person name="Holt S."/>
            <person name="Cochrane G."/>
            <person name="Meng A."/>
            <person name="Brown T."/>
            <person name="Cohen L."/>
        </authorList>
    </citation>
    <scope>NUCLEOTIDE SEQUENCE</scope>
    <source>
        <strain evidence="15">SAG 63-3</strain>
    </source>
</reference>
<dbReference type="CDD" id="cd07852">
    <property type="entry name" value="STKc_MAPK15-like"/>
    <property type="match status" value="1"/>
</dbReference>
<keyword evidence="4 12" id="KW-0808">Transferase</keyword>
<keyword evidence="5 10" id="KW-0547">Nucleotide-binding</keyword>
<dbReference type="Gene3D" id="1.10.510.10">
    <property type="entry name" value="Transferase(Phosphotransferase) domain 1"/>
    <property type="match status" value="1"/>
</dbReference>
<dbReference type="InterPro" id="IPR017441">
    <property type="entry name" value="Protein_kinase_ATP_BS"/>
</dbReference>
<dbReference type="Pfam" id="PF00069">
    <property type="entry name" value="Pkinase"/>
    <property type="match status" value="1"/>
</dbReference>
<evidence type="ECO:0000256" key="12">
    <source>
        <dbReference type="RuleBase" id="RU361165"/>
    </source>
</evidence>
<feature type="compositionally biased region" description="Polar residues" evidence="13">
    <location>
        <begin position="400"/>
        <end position="412"/>
    </location>
</feature>
<dbReference type="FunFam" id="1.10.510.10:FF:000238">
    <property type="entry name" value="Mitogen-activated protein kinase"/>
    <property type="match status" value="1"/>
</dbReference>
<comment type="activity regulation">
    <text evidence="12">Activated by threonine and tyrosine phosphorylation.</text>
</comment>
<dbReference type="InterPro" id="IPR000719">
    <property type="entry name" value="Prot_kinase_dom"/>
</dbReference>
<comment type="catalytic activity">
    <reaction evidence="9">
        <text>L-seryl-[protein] + ATP = O-phospho-L-seryl-[protein] + ADP + H(+)</text>
        <dbReference type="Rhea" id="RHEA:17989"/>
        <dbReference type="Rhea" id="RHEA-COMP:9863"/>
        <dbReference type="Rhea" id="RHEA-COMP:11604"/>
        <dbReference type="ChEBI" id="CHEBI:15378"/>
        <dbReference type="ChEBI" id="CHEBI:29999"/>
        <dbReference type="ChEBI" id="CHEBI:30616"/>
        <dbReference type="ChEBI" id="CHEBI:83421"/>
        <dbReference type="ChEBI" id="CHEBI:456216"/>
        <dbReference type="EC" id="2.7.11.24"/>
    </reaction>
</comment>
<feature type="compositionally biased region" description="Low complexity" evidence="13">
    <location>
        <begin position="373"/>
        <end position="393"/>
    </location>
</feature>
<dbReference type="GO" id="GO:0004707">
    <property type="term" value="F:MAP kinase activity"/>
    <property type="evidence" value="ECO:0007669"/>
    <property type="project" value="UniProtKB-EC"/>
</dbReference>
<keyword evidence="7 10" id="KW-0067">ATP-binding</keyword>
<dbReference type="PANTHER" id="PTHR24055">
    <property type="entry name" value="MITOGEN-ACTIVATED PROTEIN KINASE"/>
    <property type="match status" value="1"/>
</dbReference>
<evidence type="ECO:0000259" key="14">
    <source>
        <dbReference type="PROSITE" id="PS50011"/>
    </source>
</evidence>
<evidence type="ECO:0000313" key="15">
    <source>
        <dbReference type="EMBL" id="CAD8783604.1"/>
    </source>
</evidence>
<gene>
    <name evidence="15" type="ORF">PPAR00522_LOCUS16724</name>
</gene>
<dbReference type="GO" id="GO:0005524">
    <property type="term" value="F:ATP binding"/>
    <property type="evidence" value="ECO:0007669"/>
    <property type="project" value="UniProtKB-UniRule"/>
</dbReference>
<evidence type="ECO:0000256" key="1">
    <source>
        <dbReference type="ARBA" id="ARBA00008832"/>
    </source>
</evidence>
<comment type="similarity">
    <text evidence="1">Belongs to the protein kinase superfamily. CMGC Ser/Thr protein kinase family. MAP kinase subfamily.</text>
</comment>
<keyword evidence="6 12" id="KW-0418">Kinase</keyword>
<feature type="domain" description="Protein kinase" evidence="14">
    <location>
        <begin position="14"/>
        <end position="304"/>
    </location>
</feature>